<keyword evidence="8" id="KW-1185">Reference proteome</keyword>
<feature type="compositionally biased region" description="Low complexity" evidence="5">
    <location>
        <begin position="1496"/>
        <end position="1510"/>
    </location>
</feature>
<feature type="compositionally biased region" description="Basic residues" evidence="5">
    <location>
        <begin position="1540"/>
        <end position="1557"/>
    </location>
</feature>
<evidence type="ECO:0000256" key="3">
    <source>
        <dbReference type="ARBA" id="ARBA00022833"/>
    </source>
</evidence>
<feature type="region of interest" description="Disordered" evidence="5">
    <location>
        <begin position="1845"/>
        <end position="1927"/>
    </location>
</feature>
<feature type="compositionally biased region" description="Basic and acidic residues" evidence="5">
    <location>
        <begin position="1146"/>
        <end position="1166"/>
    </location>
</feature>
<evidence type="ECO:0000256" key="2">
    <source>
        <dbReference type="ARBA" id="ARBA00022771"/>
    </source>
</evidence>
<dbReference type="SUPFAM" id="SSF57903">
    <property type="entry name" value="FYVE/PHD zinc finger"/>
    <property type="match status" value="1"/>
</dbReference>
<organism evidence="8 9">
    <name type="scientific">Diaphorina citri</name>
    <name type="common">Asian citrus psyllid</name>
    <dbReference type="NCBI Taxonomy" id="121845"/>
    <lineage>
        <taxon>Eukaryota</taxon>
        <taxon>Metazoa</taxon>
        <taxon>Ecdysozoa</taxon>
        <taxon>Arthropoda</taxon>
        <taxon>Hexapoda</taxon>
        <taxon>Insecta</taxon>
        <taxon>Pterygota</taxon>
        <taxon>Neoptera</taxon>
        <taxon>Paraneoptera</taxon>
        <taxon>Hemiptera</taxon>
        <taxon>Sternorrhyncha</taxon>
        <taxon>Psylloidea</taxon>
        <taxon>Psyllidae</taxon>
        <taxon>Diaphorininae</taxon>
        <taxon>Diaphorina</taxon>
    </lineage>
</organism>
<feature type="compositionally biased region" description="Acidic residues" evidence="5">
    <location>
        <begin position="962"/>
        <end position="977"/>
    </location>
</feature>
<feature type="region of interest" description="Disordered" evidence="5">
    <location>
        <begin position="1329"/>
        <end position="1569"/>
    </location>
</feature>
<feature type="compositionally biased region" description="Low complexity" evidence="5">
    <location>
        <begin position="1917"/>
        <end position="1927"/>
    </location>
</feature>
<dbReference type="PROSITE" id="PS50016">
    <property type="entry name" value="ZF_PHD_2"/>
    <property type="match status" value="1"/>
</dbReference>
<dbReference type="PaxDb" id="121845-A0A3Q0IQ26"/>
<feature type="region of interest" description="Disordered" evidence="5">
    <location>
        <begin position="1696"/>
        <end position="1812"/>
    </location>
</feature>
<evidence type="ECO:0000259" key="6">
    <source>
        <dbReference type="PROSITE" id="PS50016"/>
    </source>
</evidence>
<evidence type="ECO:0000313" key="8">
    <source>
        <dbReference type="Proteomes" id="UP000079169"/>
    </source>
</evidence>
<feature type="compositionally biased region" description="Basic and acidic residues" evidence="5">
    <location>
        <begin position="1012"/>
        <end position="1022"/>
    </location>
</feature>
<dbReference type="GeneID" id="103505274"/>
<dbReference type="Pfam" id="PF00628">
    <property type="entry name" value="PHD"/>
    <property type="match status" value="1"/>
</dbReference>
<feature type="compositionally biased region" description="Basic and acidic residues" evidence="5">
    <location>
        <begin position="484"/>
        <end position="501"/>
    </location>
</feature>
<gene>
    <name evidence="9" type="primary">LOC103505274</name>
</gene>
<dbReference type="KEGG" id="dci:103505274"/>
<dbReference type="Pfam" id="PF13639">
    <property type="entry name" value="zf-RING_2"/>
    <property type="match status" value="1"/>
</dbReference>
<feature type="compositionally biased region" description="Basic residues" evidence="5">
    <location>
        <begin position="28"/>
        <end position="43"/>
    </location>
</feature>
<feature type="compositionally biased region" description="Basic and acidic residues" evidence="5">
    <location>
        <begin position="616"/>
        <end position="631"/>
    </location>
</feature>
<feature type="compositionally biased region" description="Polar residues" evidence="5">
    <location>
        <begin position="169"/>
        <end position="188"/>
    </location>
</feature>
<feature type="compositionally biased region" description="Low complexity" evidence="5">
    <location>
        <begin position="2034"/>
        <end position="2055"/>
    </location>
</feature>
<feature type="compositionally biased region" description="Acidic residues" evidence="5">
    <location>
        <begin position="728"/>
        <end position="746"/>
    </location>
</feature>
<feature type="compositionally biased region" description="Polar residues" evidence="5">
    <location>
        <begin position="668"/>
        <end position="695"/>
    </location>
</feature>
<feature type="region of interest" description="Disordered" evidence="5">
    <location>
        <begin position="163"/>
        <end position="196"/>
    </location>
</feature>
<feature type="compositionally biased region" description="Basic residues" evidence="5">
    <location>
        <begin position="1367"/>
        <end position="1402"/>
    </location>
</feature>
<feature type="region of interest" description="Disordered" evidence="5">
    <location>
        <begin position="477"/>
        <end position="535"/>
    </location>
</feature>
<evidence type="ECO:0000256" key="4">
    <source>
        <dbReference type="PROSITE-ProRule" id="PRU00175"/>
    </source>
</evidence>
<feature type="region of interest" description="Disordered" evidence="5">
    <location>
        <begin position="1"/>
        <end position="56"/>
    </location>
</feature>
<feature type="compositionally biased region" description="Basic and acidic residues" evidence="5">
    <location>
        <begin position="1450"/>
        <end position="1469"/>
    </location>
</feature>
<dbReference type="Gene3D" id="3.30.40.10">
    <property type="entry name" value="Zinc/RING finger domain, C3HC4 (zinc finger)"/>
    <property type="match status" value="2"/>
</dbReference>
<dbReference type="SUPFAM" id="SSF57850">
    <property type="entry name" value="RING/U-box"/>
    <property type="match status" value="1"/>
</dbReference>
<evidence type="ECO:0000256" key="5">
    <source>
        <dbReference type="SAM" id="MobiDB-lite"/>
    </source>
</evidence>
<feature type="compositionally biased region" description="Gly residues" evidence="5">
    <location>
        <begin position="650"/>
        <end position="662"/>
    </location>
</feature>
<feature type="compositionally biased region" description="Basic residues" evidence="5">
    <location>
        <begin position="440"/>
        <end position="456"/>
    </location>
</feature>
<feature type="compositionally biased region" description="Polar residues" evidence="5">
    <location>
        <begin position="414"/>
        <end position="426"/>
    </location>
</feature>
<feature type="compositionally biased region" description="Basic and acidic residues" evidence="5">
    <location>
        <begin position="978"/>
        <end position="988"/>
    </location>
</feature>
<name>A0A3Q0IQ26_DIACI</name>
<feature type="compositionally biased region" description="Basic residues" evidence="5">
    <location>
        <begin position="1470"/>
        <end position="1495"/>
    </location>
</feature>
<feature type="region of interest" description="Disordered" evidence="5">
    <location>
        <begin position="1142"/>
        <end position="1309"/>
    </location>
</feature>
<dbReference type="RefSeq" id="XP_026676420.1">
    <property type="nucleotide sequence ID" value="XM_026820619.1"/>
</dbReference>
<evidence type="ECO:0000313" key="9">
    <source>
        <dbReference type="RefSeq" id="XP_026676420.1"/>
    </source>
</evidence>
<feature type="region of interest" description="Disordered" evidence="5">
    <location>
        <begin position="71"/>
        <end position="94"/>
    </location>
</feature>
<dbReference type="PROSITE" id="PS50089">
    <property type="entry name" value="ZF_RING_2"/>
    <property type="match status" value="1"/>
</dbReference>
<feature type="compositionally biased region" description="Polar residues" evidence="5">
    <location>
        <begin position="1732"/>
        <end position="1744"/>
    </location>
</feature>
<feature type="compositionally biased region" description="Basic and acidic residues" evidence="5">
    <location>
        <begin position="1286"/>
        <end position="1299"/>
    </location>
</feature>
<feature type="compositionally biased region" description="Polar residues" evidence="5">
    <location>
        <begin position="869"/>
        <end position="879"/>
    </location>
</feature>
<feature type="compositionally biased region" description="Low complexity" evidence="5">
    <location>
        <begin position="121"/>
        <end position="130"/>
    </location>
</feature>
<reference evidence="9" key="1">
    <citation type="submission" date="2025-08" db="UniProtKB">
        <authorList>
            <consortium name="RefSeq"/>
        </authorList>
    </citation>
    <scope>IDENTIFICATION</scope>
</reference>
<evidence type="ECO:0000256" key="1">
    <source>
        <dbReference type="ARBA" id="ARBA00022723"/>
    </source>
</evidence>
<feature type="domain" description="PHD-type" evidence="6">
    <location>
        <begin position="304"/>
        <end position="354"/>
    </location>
</feature>
<dbReference type="InterPro" id="IPR019787">
    <property type="entry name" value="Znf_PHD-finger"/>
</dbReference>
<dbReference type="GO" id="GO:0008270">
    <property type="term" value="F:zinc ion binding"/>
    <property type="evidence" value="ECO:0007669"/>
    <property type="project" value="UniProtKB-KW"/>
</dbReference>
<feature type="domain" description="RING-type" evidence="7">
    <location>
        <begin position="223"/>
        <end position="264"/>
    </location>
</feature>
<dbReference type="STRING" id="121845.A0A3Q0IQ26"/>
<dbReference type="Pfam" id="PF23030">
    <property type="entry name" value="SCAF11-like_C"/>
    <property type="match status" value="1"/>
</dbReference>
<protein>
    <submittedName>
        <fullName evidence="9">PHD and RING finger domain-containing protein 1 isoform X1</fullName>
    </submittedName>
</protein>
<feature type="region of interest" description="Disordered" evidence="5">
    <location>
        <begin position="1591"/>
        <end position="1611"/>
    </location>
</feature>
<keyword evidence="3" id="KW-0862">Zinc</keyword>
<dbReference type="InterPro" id="IPR019786">
    <property type="entry name" value="Zinc_finger_PHD-type_CS"/>
</dbReference>
<keyword evidence="1" id="KW-0479">Metal-binding</keyword>
<feature type="compositionally biased region" description="Low complexity" evidence="5">
    <location>
        <begin position="827"/>
        <end position="838"/>
    </location>
</feature>
<feature type="region of interest" description="Disordered" evidence="5">
    <location>
        <begin position="373"/>
        <end position="461"/>
    </location>
</feature>
<feature type="region of interest" description="Disordered" evidence="5">
    <location>
        <begin position="616"/>
        <end position="1129"/>
    </location>
</feature>
<feature type="compositionally biased region" description="Basic and acidic residues" evidence="5">
    <location>
        <begin position="1220"/>
        <end position="1242"/>
    </location>
</feature>
<feature type="compositionally biased region" description="Basic and acidic residues" evidence="5">
    <location>
        <begin position="1085"/>
        <end position="1117"/>
    </location>
</feature>
<dbReference type="PANTHER" id="PTHR12618">
    <property type="entry name" value="PHD AND RING FINGER DOMAIN-CONTAINING PROTEIN 1"/>
    <property type="match status" value="1"/>
</dbReference>
<proteinExistence type="predicted"/>
<dbReference type="SMART" id="SM00249">
    <property type="entry name" value="PHD"/>
    <property type="match status" value="1"/>
</dbReference>
<dbReference type="InterPro" id="IPR001841">
    <property type="entry name" value="Znf_RING"/>
</dbReference>
<dbReference type="PROSITE" id="PS01359">
    <property type="entry name" value="ZF_PHD_1"/>
    <property type="match status" value="1"/>
</dbReference>
<feature type="compositionally biased region" description="Basic residues" evidence="5">
    <location>
        <begin position="1347"/>
        <end position="1359"/>
    </location>
</feature>
<feature type="compositionally biased region" description="Low complexity" evidence="5">
    <location>
        <begin position="46"/>
        <end position="55"/>
    </location>
</feature>
<sequence>MDRDTLNSPQSSSTSDSESPSPGTTASMKKKKKLKRATNKRFAIRSSAESSSGSEDIITRPLRSIRNAVRPMLSSGSGDGSDSVDRSGNGANKVILSTSSDSNIIPSATFPSTSSRFVHETPSTSSSSSPIMLPRKNLTTVIGSDTSTTGSELLVSRSRRVRHVMSESPSTSVDIQSSSNAGSVQPMSTDDDDDGPMDIVRMNRKLNKLSSTESSDDEDCPSCAICLSSLANRIAAQISGCSHEFHNTCILKWSERTNTCPIDRLKFNKITVKNKEGKIVKVTEIDDKNAATADDEEQAFPDEAINCVICGSPDNEDVLLLCDGCNRGFHIYCLNPPLARVPEGNWICQHCSPVITLSDSIYFNDELDISIEDYSDNSNPSDMEASSNEQSDDPDQPSTSTRTRRGRYRSASTLTVSVSSRNQDLLRNTRVRHTTITIKQTRRKKKRRTRRRRRHVAQSTVSNRTRMMAAAMAKRTAAACQDRGNSDTKHREKLLRSEPGRPRLSLFSSDNFEDYYNPDSDGEADGEGVGSGSGSVAVTARARFPTPRVMDRKTAVARLINTNRRPRVAPRVTVPVAPSSTSSINVLDDIMGMMEVENKKSTGTIPIKKDGTFAMPEKVDVTSDKNKEKVTETPGYPGAGIPNRPRGHYGSPGGGYQGGGSGARHQSGIFSSRGPSPQFASRFSNFSGGRNNSDNFHAFRSPQPRFRSNTPRRFPSRRSLPASLLMEPEVEHEDQSQPDEDVDIYGDIDSGPLVTNTSATLEPPPQPPAALFGLGPPPEPPAALLNIGSPEEGPSDEEKGLIIDDNEYDPADPCDSPGTETVENPPSLSSDGSSDGLGTIPIPEEKPPVYSCAPRPGNFEESDSDEDCPNSSLYSSTSLAFARNKAKRNDDSEEEDESQTSDMTLKGNKNSVSPKSGPIRFSIGTKQTLPEPPKKIDLFSDDDDSNSNDEPKEEIDKGNEGDKEDDVVEDAKEEEDDKGNNKEVERGVVEYQSSDDDKDKIETPDENESQDNEVKTAGVEDKPSDDEEEEEEEEDEDEGDAKQNVSVRQDVKEDSNTEEEAPGDSTPRDKDEEMSEPIDLNPNSPKDDSFEMSPDKAQREAEKALEDEIFGSDKGEDTELDKDEVSTQGDILDLNTENLQGVTDVAVHDGSLHDTEDKEENARNKSDSFNALDGLDVDPVSDSEYGSLSDNAEVDEGSNKTDKKKKKKRKNTDREEGEIVEPKKKDRKKDKDENNENSMSEKKTKKKKDKDFVELSPLQEKTLTNNKENFDQEAGESVSWKKLSKNTKDRNYREKDDVKNRKRKEGRKELERYNVRKIVGEKAFIRKDEFGRDISLSRSRSPEFGRSPRKRSKSPRKRSLSRERSKSPGRKNKKRRSRSKSFDRFRKRSLSRSPVRPRKRSRSPSVQKSKDRKLQKTRGRSRSRSRRRSRTPKKLRSRSRSKPKKRSRSRDKGKGKLKKDKVVEGFKSKEGKKKKKRQPRSRSWSKTRRRSKSPRGRSPWDFSSTSISRSPSPPAPATFTRKSRSWSRDKNLTVIVPNTNKKKEKKKSKENKRRKHKDDHSPTLSKEVFTSGDNILVSVNFAHAEKPVPETATKVEKVKAPPKRSKKDIQAMKAAKVKEIASKAKPVAIIDLDVSPFRERTPSPKEVIVLCDSDSENDQTSNKAPDLKAISSGPKTPPEPHIKFSINSKNQAINTIVNPLLDIDDKQGPNTPPDPPSPLPTSPYDPFDPTKSRSPSPVLQSAPNDNIIELKTPSDTLDKNQLDLLKPAATPSKDSTQSPSKVISSNVNDDTNSSNQMTMSQQDDKMVTSSMSTALQSSLPIYTPAMSNNNNINGAEAMEDILNLDSDGVYSPGSSLGDDLFDPPKKSPPPSAVNKKFDSLFVPKNSTAKSIPYEPKHTKPQQPASGTPKKSAPLKYTPTKTKSKPTTTISKLDEDQLKILDEVPSSAVEMQVKYKYLKKLNRQERVVEEVKIVLKPHYNKKHVTKEQYKDILRKSVPKICHNKSGEINPNKIHQLIEAYVKKYRIMNKKNNGPSQSNSNAVNNTNSQHNNVNSNNIGAKKTKSMWT</sequence>
<dbReference type="InterPro" id="IPR001965">
    <property type="entry name" value="Znf_PHD"/>
</dbReference>
<dbReference type="CDD" id="cd15545">
    <property type="entry name" value="PHD_BAZ2A_like"/>
    <property type="match status" value="1"/>
</dbReference>
<feature type="compositionally biased region" description="Acidic residues" evidence="5">
    <location>
        <begin position="939"/>
        <end position="953"/>
    </location>
</feature>
<feature type="compositionally biased region" description="Acidic residues" evidence="5">
    <location>
        <begin position="1023"/>
        <end position="1039"/>
    </location>
</feature>
<feature type="compositionally biased region" description="Pro residues" evidence="5">
    <location>
        <begin position="1710"/>
        <end position="1723"/>
    </location>
</feature>
<accession>A0A3Q0IQ26</accession>
<dbReference type="Proteomes" id="UP000079169">
    <property type="component" value="Unplaced"/>
</dbReference>
<feature type="compositionally biased region" description="Polar residues" evidence="5">
    <location>
        <begin position="1772"/>
        <end position="1783"/>
    </location>
</feature>
<feature type="compositionally biased region" description="Basic residues" evidence="5">
    <location>
        <begin position="1415"/>
        <end position="1449"/>
    </location>
</feature>
<dbReference type="InterPro" id="IPR011011">
    <property type="entry name" value="Znf_FYVE_PHD"/>
</dbReference>
<feature type="compositionally biased region" description="Polar residues" evidence="5">
    <location>
        <begin position="1796"/>
        <end position="1812"/>
    </location>
</feature>
<dbReference type="SMART" id="SM00184">
    <property type="entry name" value="RING"/>
    <property type="match status" value="2"/>
</dbReference>
<evidence type="ECO:0000259" key="7">
    <source>
        <dbReference type="PROSITE" id="PS50089"/>
    </source>
</evidence>
<feature type="compositionally biased region" description="Basic residues" evidence="5">
    <location>
        <begin position="1202"/>
        <end position="1211"/>
    </location>
</feature>
<feature type="region of interest" description="Disordered" evidence="5">
    <location>
        <begin position="2028"/>
        <end position="2066"/>
    </location>
</feature>
<dbReference type="InterPro" id="IPR013083">
    <property type="entry name" value="Znf_RING/FYVE/PHD"/>
</dbReference>
<feature type="region of interest" description="Disordered" evidence="5">
    <location>
        <begin position="1651"/>
        <end position="1683"/>
    </location>
</feature>
<feature type="compositionally biased region" description="Polar residues" evidence="5">
    <location>
        <begin position="376"/>
        <end position="389"/>
    </location>
</feature>
<keyword evidence="2 4" id="KW-0863">Zinc-finger</keyword>
<dbReference type="PANTHER" id="PTHR12618:SF20">
    <property type="entry name" value="PHD AND RING FINGER DOMAIN-CONTAINING PROTEIN 1"/>
    <property type="match status" value="1"/>
</dbReference>
<feature type="compositionally biased region" description="Low complexity" evidence="5">
    <location>
        <begin position="1784"/>
        <end position="1795"/>
    </location>
</feature>
<dbReference type="InterPro" id="IPR057031">
    <property type="entry name" value="SFR19-like_C"/>
</dbReference>
<feature type="region of interest" description="Disordered" evidence="5">
    <location>
        <begin position="112"/>
        <end position="132"/>
    </location>
</feature>
<dbReference type="InterPro" id="IPR047157">
    <property type="entry name" value="PHRF1/Atg35"/>
</dbReference>
<feature type="compositionally biased region" description="Low complexity" evidence="5">
    <location>
        <begin position="8"/>
        <end position="25"/>
    </location>
</feature>